<dbReference type="EMBL" id="JAARQN010000003">
    <property type="protein sequence ID" value="MBC1457250.1"/>
    <property type="molecule type" value="Genomic_DNA"/>
</dbReference>
<accession>A0A841YV23</accession>
<evidence type="ECO:0000313" key="2">
    <source>
        <dbReference type="EMBL" id="MBC1457250.1"/>
    </source>
</evidence>
<evidence type="ECO:0000313" key="3">
    <source>
        <dbReference type="Proteomes" id="UP000569903"/>
    </source>
</evidence>
<organism evidence="2 3">
    <name type="scientific">Listeria newyorkensis</name>
    <dbReference type="NCBI Taxonomy" id="1497681"/>
    <lineage>
        <taxon>Bacteria</taxon>
        <taxon>Bacillati</taxon>
        <taxon>Bacillota</taxon>
        <taxon>Bacilli</taxon>
        <taxon>Bacillales</taxon>
        <taxon>Listeriaceae</taxon>
        <taxon>Listeria</taxon>
    </lineage>
</organism>
<protein>
    <submittedName>
        <fullName evidence="2">Transposase</fullName>
    </submittedName>
</protein>
<gene>
    <name evidence="2" type="ORF">HB850_05740</name>
</gene>
<dbReference type="Pfam" id="PF01526">
    <property type="entry name" value="DDE_Tnp_Tn3"/>
    <property type="match status" value="1"/>
</dbReference>
<comment type="caution">
    <text evidence="2">The sequence shown here is derived from an EMBL/GenBank/DDBJ whole genome shotgun (WGS) entry which is preliminary data.</text>
</comment>
<dbReference type="GO" id="GO:0004803">
    <property type="term" value="F:transposase activity"/>
    <property type="evidence" value="ECO:0007669"/>
    <property type="project" value="InterPro"/>
</dbReference>
<evidence type="ECO:0000259" key="1">
    <source>
        <dbReference type="Pfam" id="PF01526"/>
    </source>
</evidence>
<dbReference type="InterPro" id="IPR002513">
    <property type="entry name" value="Tn3_Tnp_DDE_dom"/>
</dbReference>
<proteinExistence type="predicted"/>
<dbReference type="Proteomes" id="UP000569903">
    <property type="component" value="Unassembled WGS sequence"/>
</dbReference>
<dbReference type="GO" id="GO:0006313">
    <property type="term" value="P:DNA transposition"/>
    <property type="evidence" value="ECO:0007669"/>
    <property type="project" value="InterPro"/>
</dbReference>
<name>A0A841YV23_9LIST</name>
<sequence length="83" mass="9449">MEAYPEFSGIIRGKINTESILIHFDDVLGLTASVKEGTMASSLIMSKLRAYKEQNKVATALREIGRMEKTLFMLDYISSERFR</sequence>
<reference evidence="2 3" key="1">
    <citation type="submission" date="2020-03" db="EMBL/GenBank/DDBJ databases">
        <title>Soil Listeria distribution.</title>
        <authorList>
            <person name="Liao J."/>
            <person name="Wiedmann M."/>
        </authorList>
    </citation>
    <scope>NUCLEOTIDE SEQUENCE [LARGE SCALE GENOMIC DNA]</scope>
    <source>
        <strain evidence="2 3">FSL L7-1614</strain>
    </source>
</reference>
<dbReference type="AlphaFoldDB" id="A0A841YV23"/>
<feature type="domain" description="Tn3 transposase DDE" evidence="1">
    <location>
        <begin position="2"/>
        <end position="83"/>
    </location>
</feature>